<feature type="region of interest" description="Disordered" evidence="2">
    <location>
        <begin position="363"/>
        <end position="396"/>
    </location>
</feature>
<dbReference type="RefSeq" id="WP_145031486.1">
    <property type="nucleotide sequence ID" value="NZ_CP036271.1"/>
</dbReference>
<accession>A0A517SHH3</accession>
<evidence type="ECO:0000256" key="2">
    <source>
        <dbReference type="SAM" id="MobiDB-lite"/>
    </source>
</evidence>
<keyword evidence="3" id="KW-0732">Signal</keyword>
<feature type="compositionally biased region" description="Basic and acidic residues" evidence="2">
    <location>
        <begin position="526"/>
        <end position="538"/>
    </location>
</feature>
<feature type="compositionally biased region" description="Basic and acidic residues" evidence="2">
    <location>
        <begin position="547"/>
        <end position="559"/>
    </location>
</feature>
<dbReference type="OrthoDB" id="241105at2"/>
<dbReference type="InterPro" id="IPR025641">
    <property type="entry name" value="DUF4340"/>
</dbReference>
<feature type="signal peptide" evidence="3">
    <location>
        <begin position="1"/>
        <end position="21"/>
    </location>
</feature>
<feature type="compositionally biased region" description="Low complexity" evidence="2">
    <location>
        <begin position="469"/>
        <end position="479"/>
    </location>
</feature>
<dbReference type="EMBL" id="CP036271">
    <property type="protein sequence ID" value="QDT55571.1"/>
    <property type="molecule type" value="Genomic_DNA"/>
</dbReference>
<organism evidence="5 6">
    <name type="scientific">Caulifigura coniformis</name>
    <dbReference type="NCBI Taxonomy" id="2527983"/>
    <lineage>
        <taxon>Bacteria</taxon>
        <taxon>Pseudomonadati</taxon>
        <taxon>Planctomycetota</taxon>
        <taxon>Planctomycetia</taxon>
        <taxon>Planctomycetales</taxon>
        <taxon>Planctomycetaceae</taxon>
        <taxon>Caulifigura</taxon>
    </lineage>
</organism>
<proteinExistence type="predicted"/>
<feature type="compositionally biased region" description="Low complexity" evidence="2">
    <location>
        <begin position="648"/>
        <end position="671"/>
    </location>
</feature>
<feature type="coiled-coil region" evidence="1">
    <location>
        <begin position="559"/>
        <end position="600"/>
    </location>
</feature>
<dbReference type="Pfam" id="PF14238">
    <property type="entry name" value="DUF4340"/>
    <property type="match status" value="1"/>
</dbReference>
<feature type="domain" description="DUF4340" evidence="4">
    <location>
        <begin position="80"/>
        <end position="274"/>
    </location>
</feature>
<feature type="region of interest" description="Disordered" evidence="2">
    <location>
        <begin position="623"/>
        <end position="725"/>
    </location>
</feature>
<feature type="chain" id="PRO_5021836435" description="DUF4340 domain-containing protein" evidence="3">
    <location>
        <begin position="22"/>
        <end position="725"/>
    </location>
</feature>
<feature type="compositionally biased region" description="Basic and acidic residues" evidence="2">
    <location>
        <begin position="363"/>
        <end position="395"/>
    </location>
</feature>
<dbReference type="KEGG" id="ccos:Pan44_36160"/>
<evidence type="ECO:0000256" key="1">
    <source>
        <dbReference type="SAM" id="Coils"/>
    </source>
</evidence>
<keyword evidence="1" id="KW-0175">Coiled coil</keyword>
<sequence length="725" mass="77421" precursor="true">MNSANRTLAFVLAAACSVAVAAGAHRMYQPVVGAKKTDVGTEFYPDFKDPLSATYLGVAAYNAADSKVDKFIIEKRDGQWRIPSHHNYPADAKDRLATTAASLIGVTRGQLVVETADSHARLNLLDPLDDKLGGTEGRGSRITLKAGDSVLTDLIIGKKDEAAGADRYYVRRADEDRVYIAEIKPDLSTKFTDWIQPNVLDATAATFRQIILDRYSVDESKGAIVQGDRSVLSRDSSTDEWKLEELPKGDKLKTSVVNQITTALADMKIVGVRPKTPGIAAMIKGDPKARRTAIDMLDMQEKGYFDDGKGGIVSNEGDFLAGTSEGIIYVLRFGKVVFGDDVDIEFGSKKSLSEEEAKKALEAAKAKSGEEKKEEKPADEKKADGESKEPKKENRFLFVTVQLNEKILGEPPVEPVKPTPPPGYKPKEKPADAPSQPSIPGFNDPKTQTEAPKAAPPADKPAEEKKETTSTSTAGAAVSLAGPGADPQDEQKPAPAAEEVKPETPAAETKPAEEKPAEQTPAGEPKAAEEAKQAEAKPADPAAPAATDEKKTEAPKDPFAEYEAALAKYEQEMDEYKVKKGEFDEKLKKARDREKALNERFAAWYYVIPAEVFDTINVKPSELVEPETTPAGGDNAPAIPPGLGGRPGAAPRPMTEPAAETAPPATPAVDAPKADAPKEGAPKAETPKEEAPKEDAPKADPPNAEPAAPEAAPPAATDTSAPKPE</sequence>
<dbReference type="InParanoid" id="A0A517SHH3"/>
<evidence type="ECO:0000313" key="6">
    <source>
        <dbReference type="Proteomes" id="UP000315700"/>
    </source>
</evidence>
<dbReference type="AlphaFoldDB" id="A0A517SHH3"/>
<feature type="region of interest" description="Disordered" evidence="2">
    <location>
        <begin position="409"/>
        <end position="559"/>
    </location>
</feature>
<evidence type="ECO:0000313" key="5">
    <source>
        <dbReference type="EMBL" id="QDT55571.1"/>
    </source>
</evidence>
<evidence type="ECO:0000256" key="3">
    <source>
        <dbReference type="SAM" id="SignalP"/>
    </source>
</evidence>
<name>A0A517SHH3_9PLAN</name>
<feature type="compositionally biased region" description="Low complexity" evidence="2">
    <location>
        <begin position="705"/>
        <end position="725"/>
    </location>
</feature>
<protein>
    <recommendedName>
        <fullName evidence="4">DUF4340 domain-containing protein</fullName>
    </recommendedName>
</protein>
<feature type="compositionally biased region" description="Pro residues" evidence="2">
    <location>
        <begin position="412"/>
        <end position="424"/>
    </location>
</feature>
<dbReference type="Proteomes" id="UP000315700">
    <property type="component" value="Chromosome"/>
</dbReference>
<feature type="compositionally biased region" description="Basic and acidic residues" evidence="2">
    <location>
        <begin position="672"/>
        <end position="698"/>
    </location>
</feature>
<evidence type="ECO:0000259" key="4">
    <source>
        <dbReference type="Pfam" id="PF14238"/>
    </source>
</evidence>
<gene>
    <name evidence="5" type="ORF">Pan44_36160</name>
</gene>
<reference evidence="5 6" key="1">
    <citation type="submission" date="2019-02" db="EMBL/GenBank/DDBJ databases">
        <title>Deep-cultivation of Planctomycetes and their phenomic and genomic characterization uncovers novel biology.</title>
        <authorList>
            <person name="Wiegand S."/>
            <person name="Jogler M."/>
            <person name="Boedeker C."/>
            <person name="Pinto D."/>
            <person name="Vollmers J."/>
            <person name="Rivas-Marin E."/>
            <person name="Kohn T."/>
            <person name="Peeters S.H."/>
            <person name="Heuer A."/>
            <person name="Rast P."/>
            <person name="Oberbeckmann S."/>
            <person name="Bunk B."/>
            <person name="Jeske O."/>
            <person name="Meyerdierks A."/>
            <person name="Storesund J.E."/>
            <person name="Kallscheuer N."/>
            <person name="Luecker S."/>
            <person name="Lage O.M."/>
            <person name="Pohl T."/>
            <person name="Merkel B.J."/>
            <person name="Hornburger P."/>
            <person name="Mueller R.-W."/>
            <person name="Bruemmer F."/>
            <person name="Labrenz M."/>
            <person name="Spormann A.M."/>
            <person name="Op den Camp H."/>
            <person name="Overmann J."/>
            <person name="Amann R."/>
            <person name="Jetten M.S.M."/>
            <person name="Mascher T."/>
            <person name="Medema M.H."/>
            <person name="Devos D.P."/>
            <person name="Kaster A.-K."/>
            <person name="Ovreas L."/>
            <person name="Rohde M."/>
            <person name="Galperin M.Y."/>
            <person name="Jogler C."/>
        </authorList>
    </citation>
    <scope>NUCLEOTIDE SEQUENCE [LARGE SCALE GENOMIC DNA]</scope>
    <source>
        <strain evidence="5 6">Pan44</strain>
    </source>
</reference>
<keyword evidence="6" id="KW-1185">Reference proteome</keyword>